<feature type="compositionally biased region" description="Polar residues" evidence="1">
    <location>
        <begin position="61"/>
        <end position="70"/>
    </location>
</feature>
<organism evidence="3 4">
    <name type="scientific">Caenorhabditis japonica</name>
    <dbReference type="NCBI Taxonomy" id="281687"/>
    <lineage>
        <taxon>Eukaryota</taxon>
        <taxon>Metazoa</taxon>
        <taxon>Ecdysozoa</taxon>
        <taxon>Nematoda</taxon>
        <taxon>Chromadorea</taxon>
        <taxon>Rhabditida</taxon>
        <taxon>Rhabditina</taxon>
        <taxon>Rhabditomorpha</taxon>
        <taxon>Rhabditoidea</taxon>
        <taxon>Rhabditidae</taxon>
        <taxon>Peloderinae</taxon>
        <taxon>Caenorhabditis</taxon>
    </lineage>
</organism>
<reference evidence="4" key="1">
    <citation type="submission" date="2010-08" db="EMBL/GenBank/DDBJ databases">
        <authorList>
            <consortium name="Caenorhabditis japonica Sequencing Consortium"/>
            <person name="Wilson R.K."/>
        </authorList>
    </citation>
    <scope>NUCLEOTIDE SEQUENCE [LARGE SCALE GENOMIC DNA]</scope>
    <source>
        <strain evidence="4">DF5081</strain>
    </source>
</reference>
<accession>A0A8R1EPR6</accession>
<evidence type="ECO:0000256" key="2">
    <source>
        <dbReference type="SAM" id="Phobius"/>
    </source>
</evidence>
<keyword evidence="2" id="KW-1133">Transmembrane helix</keyword>
<evidence type="ECO:0000313" key="3">
    <source>
        <dbReference type="EnsemblMetazoa" id="CJA39411.1"/>
    </source>
</evidence>
<reference evidence="3" key="2">
    <citation type="submission" date="2022-06" db="UniProtKB">
        <authorList>
            <consortium name="EnsemblMetazoa"/>
        </authorList>
    </citation>
    <scope>IDENTIFICATION</scope>
    <source>
        <strain evidence="3">DF5081</strain>
    </source>
</reference>
<sequence length="70" mass="7959">MIGVSGPSTWNYIFVILIGSQGIDLFLIFLYRRSQLLADAKKWSRGGQNRSKSVESKPQSRTETFSSFEQ</sequence>
<name>A0A8R1EPR6_CAEJA</name>
<feature type="region of interest" description="Disordered" evidence="1">
    <location>
        <begin position="42"/>
        <end position="70"/>
    </location>
</feature>
<protein>
    <submittedName>
        <fullName evidence="3">Uncharacterized protein</fullName>
    </submittedName>
</protein>
<evidence type="ECO:0000256" key="1">
    <source>
        <dbReference type="SAM" id="MobiDB-lite"/>
    </source>
</evidence>
<dbReference type="EnsemblMetazoa" id="CJA39411.1">
    <property type="protein sequence ID" value="CJA39411.1"/>
    <property type="gene ID" value="WBGene00215258"/>
</dbReference>
<keyword evidence="2" id="KW-0812">Transmembrane</keyword>
<dbReference type="AlphaFoldDB" id="A0A8R1EPR6"/>
<keyword evidence="2" id="KW-0472">Membrane</keyword>
<keyword evidence="4" id="KW-1185">Reference proteome</keyword>
<feature type="transmembrane region" description="Helical" evidence="2">
    <location>
        <begin position="12"/>
        <end position="31"/>
    </location>
</feature>
<dbReference type="Proteomes" id="UP000005237">
    <property type="component" value="Unassembled WGS sequence"/>
</dbReference>
<proteinExistence type="predicted"/>
<evidence type="ECO:0000313" key="4">
    <source>
        <dbReference type="Proteomes" id="UP000005237"/>
    </source>
</evidence>